<sequence>MSKPEDLKDLYIDELRDLWSANDQMLRVLKKISKQASDEKLQQMLTKSQEGIASHTDIVKQLIANAGEKVSKEHCKGMEGLVAEATKHVLEEGPDKGPALDAVIITQYQRMTHYGIAGFGTAASFAGTLGLKDDQKQLKAATKEIYGGDEYMTRLAETTVNIGAKEE</sequence>
<comment type="caution">
    <text evidence="1">The sequence shown here is derived from an EMBL/GenBank/DDBJ whole genome shotgun (WGS) entry which is preliminary data.</text>
</comment>
<gene>
    <name evidence="1" type="ORF">HHL08_23870</name>
</gene>
<dbReference type="Pfam" id="PF05974">
    <property type="entry name" value="DUF892"/>
    <property type="match status" value="1"/>
</dbReference>
<dbReference type="InterPro" id="IPR012347">
    <property type="entry name" value="Ferritin-like"/>
</dbReference>
<name>A0A7X9X066_9SPHN</name>
<dbReference type="PANTHER" id="PTHR30565:SF9">
    <property type="entry name" value="PROTEIN YCIF"/>
    <property type="match status" value="1"/>
</dbReference>
<dbReference type="InterPro" id="IPR009078">
    <property type="entry name" value="Ferritin-like_SF"/>
</dbReference>
<dbReference type="Proteomes" id="UP000519023">
    <property type="component" value="Unassembled WGS sequence"/>
</dbReference>
<organism evidence="1 2">
    <name type="scientific">Sphingobium psychrophilum</name>
    <dbReference type="NCBI Taxonomy" id="2728834"/>
    <lineage>
        <taxon>Bacteria</taxon>
        <taxon>Pseudomonadati</taxon>
        <taxon>Pseudomonadota</taxon>
        <taxon>Alphaproteobacteria</taxon>
        <taxon>Sphingomonadales</taxon>
        <taxon>Sphingomonadaceae</taxon>
        <taxon>Sphingobium</taxon>
    </lineage>
</organism>
<evidence type="ECO:0000313" key="1">
    <source>
        <dbReference type="EMBL" id="NML13128.1"/>
    </source>
</evidence>
<dbReference type="PANTHER" id="PTHR30565">
    <property type="entry name" value="PROTEIN YCIF"/>
    <property type="match status" value="1"/>
</dbReference>
<reference evidence="1 2" key="1">
    <citation type="submission" date="2020-04" db="EMBL/GenBank/DDBJ databases">
        <title>Sphingobium sp. AR-3-1 isolated from Arctic soil.</title>
        <authorList>
            <person name="Dahal R.H."/>
            <person name="Chaudhary D.K."/>
        </authorList>
    </citation>
    <scope>NUCLEOTIDE SEQUENCE [LARGE SCALE GENOMIC DNA]</scope>
    <source>
        <strain evidence="1 2">AR-3-1</strain>
    </source>
</reference>
<accession>A0A7X9X066</accession>
<dbReference type="AlphaFoldDB" id="A0A7X9X066"/>
<dbReference type="InterPro" id="IPR047114">
    <property type="entry name" value="YciF"/>
</dbReference>
<dbReference type="EMBL" id="JABBFV010000037">
    <property type="protein sequence ID" value="NML13128.1"/>
    <property type="molecule type" value="Genomic_DNA"/>
</dbReference>
<protein>
    <submittedName>
        <fullName evidence="1">Ferritin-like domain-containing protein</fullName>
    </submittedName>
</protein>
<dbReference type="InterPro" id="IPR010287">
    <property type="entry name" value="DUF892_YciF-like"/>
</dbReference>
<proteinExistence type="predicted"/>
<keyword evidence="2" id="KW-1185">Reference proteome</keyword>
<dbReference type="SUPFAM" id="SSF47240">
    <property type="entry name" value="Ferritin-like"/>
    <property type="match status" value="1"/>
</dbReference>
<evidence type="ECO:0000313" key="2">
    <source>
        <dbReference type="Proteomes" id="UP000519023"/>
    </source>
</evidence>
<dbReference type="Gene3D" id="1.20.1260.10">
    <property type="match status" value="1"/>
</dbReference>
<dbReference type="RefSeq" id="WP_169575417.1">
    <property type="nucleotide sequence ID" value="NZ_JABBFV010000037.1"/>
</dbReference>